<keyword evidence="2" id="KW-0186">Copper</keyword>
<keyword evidence="7" id="KW-1185">Reference proteome</keyword>
<dbReference type="PRINTS" id="PR00068">
    <property type="entry name" value="CUZNDISMTASE"/>
</dbReference>
<evidence type="ECO:0000313" key="7">
    <source>
        <dbReference type="Proteomes" id="UP001155220"/>
    </source>
</evidence>
<dbReference type="Gene3D" id="2.60.40.200">
    <property type="entry name" value="Superoxide dismutase, copper/zinc binding domain"/>
    <property type="match status" value="1"/>
</dbReference>
<keyword evidence="2" id="KW-0560">Oxidoreductase</keyword>
<name>A0A9X2KE89_9HYPH</name>
<dbReference type="GO" id="GO:0005507">
    <property type="term" value="F:copper ion binding"/>
    <property type="evidence" value="ECO:0007669"/>
    <property type="project" value="InterPro"/>
</dbReference>
<dbReference type="InterPro" id="IPR001424">
    <property type="entry name" value="SOD_Cu_Zn_dom"/>
</dbReference>
<evidence type="ECO:0000256" key="2">
    <source>
        <dbReference type="RuleBase" id="RU000393"/>
    </source>
</evidence>
<comment type="catalytic activity">
    <reaction evidence="2">
        <text>2 superoxide + 2 H(+) = H2O2 + O2</text>
        <dbReference type="Rhea" id="RHEA:20696"/>
        <dbReference type="ChEBI" id="CHEBI:15378"/>
        <dbReference type="ChEBI" id="CHEBI:15379"/>
        <dbReference type="ChEBI" id="CHEBI:16240"/>
        <dbReference type="ChEBI" id="CHEBI:18421"/>
        <dbReference type="EC" id="1.15.1.1"/>
    </reaction>
</comment>
<evidence type="ECO:0000259" key="5">
    <source>
        <dbReference type="Pfam" id="PF00080"/>
    </source>
</evidence>
<dbReference type="InterPro" id="IPR018152">
    <property type="entry name" value="SOD_Cu/Zn_BS"/>
</dbReference>
<evidence type="ECO:0000313" key="6">
    <source>
        <dbReference type="EMBL" id="MCP3055178.1"/>
    </source>
</evidence>
<reference evidence="6" key="1">
    <citation type="submission" date="2022-03" db="EMBL/GenBank/DDBJ databases">
        <title>Aurantimonas Liuensis sp. Nov., isolated from the hadal seawater of the Mariana Trench.</title>
        <authorList>
            <person name="Liu R."/>
        </authorList>
    </citation>
    <scope>NUCLEOTIDE SEQUENCE</scope>
    <source>
        <strain evidence="6">LRZ36</strain>
    </source>
</reference>
<comment type="similarity">
    <text evidence="1 2">Belongs to the Cu-Zn superoxide dismutase family.</text>
</comment>
<dbReference type="EC" id="1.15.1.1" evidence="2"/>
<evidence type="ECO:0000256" key="3">
    <source>
        <dbReference type="SAM" id="MobiDB-lite"/>
    </source>
</evidence>
<feature type="domain" description="Superoxide dismutase copper/zinc binding" evidence="5">
    <location>
        <begin position="42"/>
        <end position="171"/>
    </location>
</feature>
<keyword evidence="2" id="KW-0862">Zinc</keyword>
<dbReference type="GO" id="GO:0004784">
    <property type="term" value="F:superoxide dismutase activity"/>
    <property type="evidence" value="ECO:0007669"/>
    <property type="project" value="UniProtKB-EC"/>
</dbReference>
<feature type="signal peptide" evidence="4">
    <location>
        <begin position="1"/>
        <end position="19"/>
    </location>
</feature>
<organism evidence="6 7">
    <name type="scientific">Aurantimonas marianensis</name>
    <dbReference type="NCBI Taxonomy" id="2920428"/>
    <lineage>
        <taxon>Bacteria</taxon>
        <taxon>Pseudomonadati</taxon>
        <taxon>Pseudomonadota</taxon>
        <taxon>Alphaproteobacteria</taxon>
        <taxon>Hyphomicrobiales</taxon>
        <taxon>Aurantimonadaceae</taxon>
        <taxon>Aurantimonas</taxon>
    </lineage>
</organism>
<dbReference type="InterPro" id="IPR036423">
    <property type="entry name" value="SOD-like_Cu/Zn_dom_sf"/>
</dbReference>
<proteinExistence type="inferred from homology"/>
<dbReference type="Pfam" id="PF00080">
    <property type="entry name" value="Sod_Cu"/>
    <property type="match status" value="1"/>
</dbReference>
<dbReference type="PANTHER" id="PTHR10003">
    <property type="entry name" value="SUPEROXIDE DISMUTASE CU-ZN -RELATED"/>
    <property type="match status" value="1"/>
</dbReference>
<dbReference type="EMBL" id="JALHBS010000046">
    <property type="protein sequence ID" value="MCP3055178.1"/>
    <property type="molecule type" value="Genomic_DNA"/>
</dbReference>
<dbReference type="InterPro" id="IPR024134">
    <property type="entry name" value="SOD_Cu/Zn_/chaperone"/>
</dbReference>
<accession>A0A9X2KE89</accession>
<keyword evidence="2" id="KW-0479">Metal-binding</keyword>
<evidence type="ECO:0000256" key="1">
    <source>
        <dbReference type="ARBA" id="ARBA00010457"/>
    </source>
</evidence>
<comment type="cofactor">
    <cofactor evidence="2">
        <name>Cu cation</name>
        <dbReference type="ChEBI" id="CHEBI:23378"/>
    </cofactor>
    <text evidence="2">Binds 1 copper ion per subunit.</text>
</comment>
<feature type="region of interest" description="Disordered" evidence="3">
    <location>
        <begin position="19"/>
        <end position="42"/>
    </location>
</feature>
<dbReference type="PROSITE" id="PS00332">
    <property type="entry name" value="SOD_CU_ZN_2"/>
    <property type="match status" value="1"/>
</dbReference>
<gene>
    <name evidence="6" type="ORF">MJ956_08445</name>
</gene>
<keyword evidence="4" id="KW-0732">Signal</keyword>
<comment type="cofactor">
    <cofactor evidence="2">
        <name>Zn(2+)</name>
        <dbReference type="ChEBI" id="CHEBI:29105"/>
    </cofactor>
    <text evidence="2">Binds 1 zinc ion per subunit.</text>
</comment>
<dbReference type="CDD" id="cd00305">
    <property type="entry name" value="Cu-Zn_Superoxide_Dismutase"/>
    <property type="match status" value="1"/>
</dbReference>
<dbReference type="SUPFAM" id="SSF49329">
    <property type="entry name" value="Cu,Zn superoxide dismutase-like"/>
    <property type="match status" value="1"/>
</dbReference>
<comment type="function">
    <text evidence="2">Destroys radicals which are normally produced within the cells and which are toxic to biological systems.</text>
</comment>
<feature type="chain" id="PRO_5040935887" description="Superoxide dismutase [Cu-Zn]" evidence="4">
    <location>
        <begin position="20"/>
        <end position="175"/>
    </location>
</feature>
<dbReference type="RefSeq" id="WP_253964038.1">
    <property type="nucleotide sequence ID" value="NZ_JALHBS010000046.1"/>
</dbReference>
<comment type="caution">
    <text evidence="6">The sequence shown here is derived from an EMBL/GenBank/DDBJ whole genome shotgun (WGS) entry which is preliminary data.</text>
</comment>
<evidence type="ECO:0000256" key="4">
    <source>
        <dbReference type="SAM" id="SignalP"/>
    </source>
</evidence>
<dbReference type="AlphaFoldDB" id="A0A9X2KE89"/>
<protein>
    <recommendedName>
        <fullName evidence="2">Superoxide dismutase [Cu-Zn]</fullName>
        <ecNumber evidence="2">1.15.1.1</ecNumber>
    </recommendedName>
</protein>
<dbReference type="Proteomes" id="UP001155220">
    <property type="component" value="Unassembled WGS sequence"/>
</dbReference>
<sequence length="175" mass="17417">MRLITTTIAAALLAAPALAQDSAGTSPAPTTIEMKGPDGASRGTVEITSTPLGVLLNGDFSGLEDGQHGFHIHETGTCEGDFSSAGGHYNPGNTEHGYLSGNGPHAGDMPNFTVTGGTAKVEVFNAMVTIDGGEAPLADADGSALIVHGGADDYISQPSGDAGDRVACGVIAAPK</sequence>